<evidence type="ECO:0000256" key="2">
    <source>
        <dbReference type="ARBA" id="ARBA00022692"/>
    </source>
</evidence>
<feature type="transmembrane region" description="Helical" evidence="5">
    <location>
        <begin position="273"/>
        <end position="298"/>
    </location>
</feature>
<evidence type="ECO:0000256" key="3">
    <source>
        <dbReference type="ARBA" id="ARBA00022989"/>
    </source>
</evidence>
<evidence type="ECO:0000256" key="1">
    <source>
        <dbReference type="ARBA" id="ARBA00004141"/>
    </source>
</evidence>
<evidence type="ECO:0000313" key="8">
    <source>
        <dbReference type="Proteomes" id="UP001530293"/>
    </source>
</evidence>
<evidence type="ECO:0000259" key="6">
    <source>
        <dbReference type="Pfam" id="PF03798"/>
    </source>
</evidence>
<dbReference type="EMBL" id="JALLBG020000254">
    <property type="protein sequence ID" value="KAL3757790.1"/>
    <property type="molecule type" value="Genomic_DNA"/>
</dbReference>
<evidence type="ECO:0000313" key="7">
    <source>
        <dbReference type="EMBL" id="KAL3757790.1"/>
    </source>
</evidence>
<dbReference type="Proteomes" id="UP001530293">
    <property type="component" value="Unassembled WGS sequence"/>
</dbReference>
<accession>A0ABD3M171</accession>
<gene>
    <name evidence="7" type="ORF">ACHAWU_000431</name>
</gene>
<evidence type="ECO:0000256" key="5">
    <source>
        <dbReference type="SAM" id="Phobius"/>
    </source>
</evidence>
<feature type="domain" description="TLC" evidence="6">
    <location>
        <begin position="66"/>
        <end position="301"/>
    </location>
</feature>
<keyword evidence="2 5" id="KW-0812">Transmembrane</keyword>
<evidence type="ECO:0000256" key="4">
    <source>
        <dbReference type="ARBA" id="ARBA00023136"/>
    </source>
</evidence>
<keyword evidence="8" id="KW-1185">Reference proteome</keyword>
<sequence>MTMAMISSLFDDIRLILPDIPFLTPLATQIGVTCLVSQIVFTVLLHKRTTILPSGPWNELPAFTAHQLVSFPLMIILTYYGMRDWFFSPLNDNTAAGITTISPHDRIFGQHHPVNDVPLAIGTGAIMLWDIPTGLLSPPLHDPLMWAHHFGMATVALLMSGQFSHGTKIMIGAYYAPYYFGVIEFSSIFLAYVDVFHPKYRYYDEWLNDPKRESHTKMKVLKSLNDVCRAMFALSFLVLRGLYFPYVSFGYAIPDLWRAYITYDKTLPPPVGVPLWTGYFLIGMIGMFACLQAYWGVLVMRQVKKVLRGDEKKDKIKKVGNGKRD</sequence>
<keyword evidence="4 5" id="KW-0472">Membrane</keyword>
<feature type="transmembrane region" description="Helical" evidence="5">
    <location>
        <begin position="227"/>
        <end position="253"/>
    </location>
</feature>
<dbReference type="InterPro" id="IPR006634">
    <property type="entry name" value="TLC-dom"/>
</dbReference>
<comment type="caution">
    <text evidence="7">The sequence shown here is derived from an EMBL/GenBank/DDBJ whole genome shotgun (WGS) entry which is preliminary data.</text>
</comment>
<feature type="transmembrane region" description="Helical" evidence="5">
    <location>
        <begin position="175"/>
        <end position="193"/>
    </location>
</feature>
<protein>
    <recommendedName>
        <fullName evidence="6">TLC domain-containing protein</fullName>
    </recommendedName>
</protein>
<reference evidence="7 8" key="1">
    <citation type="submission" date="2024-10" db="EMBL/GenBank/DDBJ databases">
        <title>Updated reference genomes for cyclostephanoid diatoms.</title>
        <authorList>
            <person name="Roberts W.R."/>
            <person name="Alverson A.J."/>
        </authorList>
    </citation>
    <scope>NUCLEOTIDE SEQUENCE [LARGE SCALE GENOMIC DNA]</scope>
    <source>
        <strain evidence="7 8">AJA232-27</strain>
    </source>
</reference>
<name>A0ABD3M171_9STRA</name>
<dbReference type="AlphaFoldDB" id="A0ABD3M171"/>
<dbReference type="GO" id="GO:0016020">
    <property type="term" value="C:membrane"/>
    <property type="evidence" value="ECO:0007669"/>
    <property type="project" value="UniProtKB-SubCell"/>
</dbReference>
<organism evidence="7 8">
    <name type="scientific">Discostella pseudostelligera</name>
    <dbReference type="NCBI Taxonomy" id="259834"/>
    <lineage>
        <taxon>Eukaryota</taxon>
        <taxon>Sar</taxon>
        <taxon>Stramenopiles</taxon>
        <taxon>Ochrophyta</taxon>
        <taxon>Bacillariophyta</taxon>
        <taxon>Coscinodiscophyceae</taxon>
        <taxon>Thalassiosirophycidae</taxon>
        <taxon>Stephanodiscales</taxon>
        <taxon>Stephanodiscaceae</taxon>
        <taxon>Discostella</taxon>
    </lineage>
</organism>
<dbReference type="Pfam" id="PF03798">
    <property type="entry name" value="TRAM_LAG1_CLN8"/>
    <property type="match status" value="1"/>
</dbReference>
<proteinExistence type="predicted"/>
<keyword evidence="3 5" id="KW-1133">Transmembrane helix</keyword>
<comment type="subcellular location">
    <subcellularLocation>
        <location evidence="1">Membrane</location>
        <topology evidence="1">Multi-pass membrane protein</topology>
    </subcellularLocation>
</comment>